<comment type="pathway">
    <text evidence="3">Protein modification; protein ubiquitination.</text>
</comment>
<evidence type="ECO:0000256" key="10">
    <source>
        <dbReference type="ARBA" id="ARBA00022786"/>
    </source>
</evidence>
<comment type="subcellular location">
    <subcellularLocation>
        <location evidence="2">Membrane</location>
        <topology evidence="2">Single-pass membrane protein</topology>
    </subcellularLocation>
</comment>
<evidence type="ECO:0000256" key="8">
    <source>
        <dbReference type="ARBA" id="ARBA00022729"/>
    </source>
</evidence>
<dbReference type="Proteomes" id="UP000626092">
    <property type="component" value="Unassembled WGS sequence"/>
</dbReference>
<proteinExistence type="inferred from homology"/>
<evidence type="ECO:0000256" key="7">
    <source>
        <dbReference type="ARBA" id="ARBA00022723"/>
    </source>
</evidence>
<evidence type="ECO:0000256" key="13">
    <source>
        <dbReference type="ARBA" id="ARBA00023136"/>
    </source>
</evidence>
<evidence type="ECO:0000313" key="16">
    <source>
        <dbReference type="EMBL" id="KAF7139817.1"/>
    </source>
</evidence>
<dbReference type="InterPro" id="IPR046948">
    <property type="entry name" value="ATL20-22-like"/>
</dbReference>
<keyword evidence="5" id="KW-0808">Transferase</keyword>
<comment type="caution">
    <text evidence="16">The sequence shown here is derived from an EMBL/GenBank/DDBJ whole genome shotgun (WGS) entry which is preliminary data.</text>
</comment>
<dbReference type="OrthoDB" id="1711772at2759"/>
<keyword evidence="11" id="KW-0862">Zinc</keyword>
<dbReference type="GO" id="GO:0016020">
    <property type="term" value="C:membrane"/>
    <property type="evidence" value="ECO:0007669"/>
    <property type="project" value="UniProtKB-SubCell"/>
</dbReference>
<evidence type="ECO:0000259" key="15">
    <source>
        <dbReference type="Pfam" id="PF13947"/>
    </source>
</evidence>
<dbReference type="AlphaFoldDB" id="A0A834LKL4"/>
<comment type="catalytic activity">
    <reaction evidence="1">
        <text>S-ubiquitinyl-[E2 ubiquitin-conjugating enzyme]-L-cysteine + [acceptor protein]-L-lysine = [E2 ubiquitin-conjugating enzyme]-L-cysteine + N(6)-ubiquitinyl-[acceptor protein]-L-lysine.</text>
        <dbReference type="EC" id="2.3.2.27"/>
    </reaction>
</comment>
<evidence type="ECO:0000256" key="1">
    <source>
        <dbReference type="ARBA" id="ARBA00000900"/>
    </source>
</evidence>
<gene>
    <name evidence="16" type="ORF">RHSIM_Rhsim06G0120700</name>
</gene>
<dbReference type="EMBL" id="WJXA01000006">
    <property type="protein sequence ID" value="KAF7139817.1"/>
    <property type="molecule type" value="Genomic_DNA"/>
</dbReference>
<keyword evidence="17" id="KW-1185">Reference proteome</keyword>
<accession>A0A834LKL4</accession>
<evidence type="ECO:0000256" key="11">
    <source>
        <dbReference type="ARBA" id="ARBA00022833"/>
    </source>
</evidence>
<dbReference type="PANTHER" id="PTHR46279">
    <property type="entry name" value="RING/U-BOX SUPERFAMILY PROTEIN"/>
    <property type="match status" value="1"/>
</dbReference>
<evidence type="ECO:0000256" key="9">
    <source>
        <dbReference type="ARBA" id="ARBA00022771"/>
    </source>
</evidence>
<dbReference type="EC" id="2.3.2.27" evidence="4"/>
<evidence type="ECO:0000256" key="6">
    <source>
        <dbReference type="ARBA" id="ARBA00022692"/>
    </source>
</evidence>
<dbReference type="GO" id="GO:0008270">
    <property type="term" value="F:zinc ion binding"/>
    <property type="evidence" value="ECO:0007669"/>
    <property type="project" value="UniProtKB-KW"/>
</dbReference>
<dbReference type="PANTHER" id="PTHR46279:SF9">
    <property type="entry name" value="OS01G0116300 PROTEIN"/>
    <property type="match status" value="1"/>
</dbReference>
<feature type="domain" description="Wall-associated receptor kinase galacturonan-binding" evidence="15">
    <location>
        <begin position="9"/>
        <end position="80"/>
    </location>
</feature>
<sequence length="154" mass="17266">MPRAHGNECKRQRSCNKDKGPAIRFPFWQMVQQPADCCYIWSGFGLSCSSSPENKTLLELPLSVKVLVQKIDYRQQEIYVDKPNKCFPSLNLSSSPFQFSKRFVDSNSLFSCPSAPLTSLGHQVTCLSSPGHLVYAISSDDLIEDQPLLSCVKM</sequence>
<dbReference type="InterPro" id="IPR025287">
    <property type="entry name" value="WAK_GUB"/>
</dbReference>
<keyword evidence="8" id="KW-0732">Signal</keyword>
<keyword evidence="6" id="KW-0812">Transmembrane</keyword>
<evidence type="ECO:0000256" key="12">
    <source>
        <dbReference type="ARBA" id="ARBA00022989"/>
    </source>
</evidence>
<evidence type="ECO:0000256" key="2">
    <source>
        <dbReference type="ARBA" id="ARBA00004167"/>
    </source>
</evidence>
<name>A0A834LKL4_RHOSS</name>
<dbReference type="Pfam" id="PF13947">
    <property type="entry name" value="GUB_WAK_bind"/>
    <property type="match status" value="1"/>
</dbReference>
<dbReference type="GO" id="GO:0061630">
    <property type="term" value="F:ubiquitin protein ligase activity"/>
    <property type="evidence" value="ECO:0007669"/>
    <property type="project" value="UniProtKB-EC"/>
</dbReference>
<reference evidence="16" key="1">
    <citation type="submission" date="2019-11" db="EMBL/GenBank/DDBJ databases">
        <authorList>
            <person name="Liu Y."/>
            <person name="Hou J."/>
            <person name="Li T.-Q."/>
            <person name="Guan C.-H."/>
            <person name="Wu X."/>
            <person name="Wu H.-Z."/>
            <person name="Ling F."/>
            <person name="Zhang R."/>
            <person name="Shi X.-G."/>
            <person name="Ren J.-P."/>
            <person name="Chen E.-F."/>
            <person name="Sun J.-M."/>
        </authorList>
    </citation>
    <scope>NUCLEOTIDE SEQUENCE</scope>
    <source>
        <strain evidence="16">Adult_tree_wgs_1</strain>
        <tissue evidence="16">Leaves</tissue>
    </source>
</reference>
<keyword evidence="10" id="KW-0833">Ubl conjugation pathway</keyword>
<keyword evidence="13" id="KW-0472">Membrane</keyword>
<evidence type="ECO:0000256" key="4">
    <source>
        <dbReference type="ARBA" id="ARBA00012483"/>
    </source>
</evidence>
<evidence type="ECO:0000313" key="17">
    <source>
        <dbReference type="Proteomes" id="UP000626092"/>
    </source>
</evidence>
<keyword evidence="7" id="KW-0479">Metal-binding</keyword>
<keyword evidence="9" id="KW-0863">Zinc-finger</keyword>
<keyword evidence="12" id="KW-1133">Transmembrane helix</keyword>
<evidence type="ECO:0000256" key="5">
    <source>
        <dbReference type="ARBA" id="ARBA00022679"/>
    </source>
</evidence>
<evidence type="ECO:0000256" key="14">
    <source>
        <dbReference type="ARBA" id="ARBA00024209"/>
    </source>
</evidence>
<dbReference type="GO" id="GO:0030247">
    <property type="term" value="F:polysaccharide binding"/>
    <property type="evidence" value="ECO:0007669"/>
    <property type="project" value="InterPro"/>
</dbReference>
<comment type="similarity">
    <text evidence="14">Belongs to the RING-type zinc finger family. ATL subfamily.</text>
</comment>
<protein>
    <recommendedName>
        <fullName evidence="4">RING-type E3 ubiquitin transferase</fullName>
        <ecNumber evidence="4">2.3.2.27</ecNumber>
    </recommendedName>
</protein>
<evidence type="ECO:0000256" key="3">
    <source>
        <dbReference type="ARBA" id="ARBA00004906"/>
    </source>
</evidence>
<organism evidence="16 17">
    <name type="scientific">Rhododendron simsii</name>
    <name type="common">Sims's rhododendron</name>
    <dbReference type="NCBI Taxonomy" id="118357"/>
    <lineage>
        <taxon>Eukaryota</taxon>
        <taxon>Viridiplantae</taxon>
        <taxon>Streptophyta</taxon>
        <taxon>Embryophyta</taxon>
        <taxon>Tracheophyta</taxon>
        <taxon>Spermatophyta</taxon>
        <taxon>Magnoliopsida</taxon>
        <taxon>eudicotyledons</taxon>
        <taxon>Gunneridae</taxon>
        <taxon>Pentapetalae</taxon>
        <taxon>asterids</taxon>
        <taxon>Ericales</taxon>
        <taxon>Ericaceae</taxon>
        <taxon>Ericoideae</taxon>
        <taxon>Rhodoreae</taxon>
        <taxon>Rhododendron</taxon>
    </lineage>
</organism>